<organism evidence="1">
    <name type="scientific">marine sediment metagenome</name>
    <dbReference type="NCBI Taxonomy" id="412755"/>
    <lineage>
        <taxon>unclassified sequences</taxon>
        <taxon>metagenomes</taxon>
        <taxon>ecological metagenomes</taxon>
    </lineage>
</organism>
<dbReference type="AlphaFoldDB" id="A0A0F9L2W7"/>
<reference evidence="1" key="1">
    <citation type="journal article" date="2015" name="Nature">
        <title>Complex archaea that bridge the gap between prokaryotes and eukaryotes.</title>
        <authorList>
            <person name="Spang A."/>
            <person name="Saw J.H."/>
            <person name="Jorgensen S.L."/>
            <person name="Zaremba-Niedzwiedzka K."/>
            <person name="Martijn J."/>
            <person name="Lind A.E."/>
            <person name="van Eijk R."/>
            <person name="Schleper C."/>
            <person name="Guy L."/>
            <person name="Ettema T.J."/>
        </authorList>
    </citation>
    <scope>NUCLEOTIDE SEQUENCE</scope>
</reference>
<sequence>MNCPHCDKPIDEHEAGRETDACVAVVVMGWFWAVDKQTPAPYRRLVDPEIDYSHLPEALQPDDKTLRTLEGHYDYYSTYIADAWEVVNHVWVENESDFFLEYWSDGEWFVATSPLGIYNKNGKRPGASSCDGKKTGKLSAPLAISRAALKATVSDTDK</sequence>
<name>A0A0F9L2W7_9ZZZZ</name>
<proteinExistence type="predicted"/>
<comment type="caution">
    <text evidence="1">The sequence shown here is derived from an EMBL/GenBank/DDBJ whole genome shotgun (WGS) entry which is preliminary data.</text>
</comment>
<dbReference type="EMBL" id="LAZR01012109">
    <property type="protein sequence ID" value="KKM40388.1"/>
    <property type="molecule type" value="Genomic_DNA"/>
</dbReference>
<dbReference type="Gene3D" id="3.30.2120.10">
    <property type="entry name" value="Bacillus phage protein-like"/>
    <property type="match status" value="1"/>
</dbReference>
<gene>
    <name evidence="1" type="ORF">LCGC14_1563870</name>
</gene>
<evidence type="ECO:0000313" key="1">
    <source>
        <dbReference type="EMBL" id="KKM40388.1"/>
    </source>
</evidence>
<protein>
    <submittedName>
        <fullName evidence="1">Uncharacterized protein</fullName>
    </submittedName>
</protein>
<accession>A0A0F9L2W7</accession>
<dbReference type="InterPro" id="IPR028985">
    <property type="entry name" value="Bacillus_phage_prot-like"/>
</dbReference>